<dbReference type="InterPro" id="IPR015797">
    <property type="entry name" value="NUDIX_hydrolase-like_dom_sf"/>
</dbReference>
<keyword evidence="2" id="KW-0436">Ligase</keyword>
<dbReference type="EMBL" id="AUZY01004380">
    <property type="protein sequence ID" value="EQD63705.1"/>
    <property type="molecule type" value="Genomic_DNA"/>
</dbReference>
<evidence type="ECO:0000259" key="1">
    <source>
        <dbReference type="PROSITE" id="PS51462"/>
    </source>
</evidence>
<organism evidence="2">
    <name type="scientific">mine drainage metagenome</name>
    <dbReference type="NCBI Taxonomy" id="410659"/>
    <lineage>
        <taxon>unclassified sequences</taxon>
        <taxon>metagenomes</taxon>
        <taxon>ecological metagenomes</taxon>
    </lineage>
</organism>
<reference evidence="2" key="2">
    <citation type="journal article" date="2014" name="ISME J.">
        <title>Microbial stratification in low pH oxic and suboxic macroscopic growths along an acid mine drainage.</title>
        <authorList>
            <person name="Mendez-Garcia C."/>
            <person name="Mesa V."/>
            <person name="Sprenger R.R."/>
            <person name="Richter M."/>
            <person name="Diez M.S."/>
            <person name="Solano J."/>
            <person name="Bargiela R."/>
            <person name="Golyshina O.V."/>
            <person name="Manteca A."/>
            <person name="Ramos J.L."/>
            <person name="Gallego J.R."/>
            <person name="Llorente I."/>
            <person name="Martins Dos Santos V.A."/>
            <person name="Jensen O.N."/>
            <person name="Pelaez A.I."/>
            <person name="Sanchez J."/>
            <person name="Ferrer M."/>
        </authorList>
    </citation>
    <scope>NUCLEOTIDE SEQUENCE</scope>
</reference>
<comment type="caution">
    <text evidence="2">The sequence shown here is derived from an EMBL/GenBank/DDBJ whole genome shotgun (WGS) entry which is preliminary data.</text>
</comment>
<accession>T1CB16</accession>
<proteinExistence type="predicted"/>
<sequence>MTTPIGSIQQECVEGYLFARPPMRVMILRRPPARGSIWVPISGKVDAADSDWEATIRRELREETGLETPKRLFALDWHVTFEGPQGGTWRLHAFGVEVDPGWAPRLSEEHDRYAWMTPEEAVARLHYADNRTAMGRLLERVGP</sequence>
<dbReference type="Gene3D" id="3.90.79.10">
    <property type="entry name" value="Nucleoside Triphosphate Pyrophosphohydrolase"/>
    <property type="match status" value="1"/>
</dbReference>
<dbReference type="Pfam" id="PF00293">
    <property type="entry name" value="NUDIX"/>
    <property type="match status" value="1"/>
</dbReference>
<evidence type="ECO:0000313" key="2">
    <source>
        <dbReference type="EMBL" id="EQD63705.1"/>
    </source>
</evidence>
<gene>
    <name evidence="2" type="ORF">B1B_06902</name>
</gene>
<protein>
    <submittedName>
        <fullName evidence="2">Lipoate-protein ligase B</fullName>
    </submittedName>
</protein>
<dbReference type="PROSITE" id="PS51462">
    <property type="entry name" value="NUDIX"/>
    <property type="match status" value="1"/>
</dbReference>
<dbReference type="GO" id="GO:0016874">
    <property type="term" value="F:ligase activity"/>
    <property type="evidence" value="ECO:0007669"/>
    <property type="project" value="UniProtKB-KW"/>
</dbReference>
<dbReference type="AlphaFoldDB" id="T1CB16"/>
<reference evidence="2" key="1">
    <citation type="submission" date="2013-08" db="EMBL/GenBank/DDBJ databases">
        <authorList>
            <person name="Mendez C."/>
            <person name="Richter M."/>
            <person name="Ferrer M."/>
            <person name="Sanchez J."/>
        </authorList>
    </citation>
    <scope>NUCLEOTIDE SEQUENCE</scope>
</reference>
<feature type="domain" description="Nudix hydrolase" evidence="1">
    <location>
        <begin position="8"/>
        <end position="138"/>
    </location>
</feature>
<name>T1CB16_9ZZZZ</name>
<dbReference type="InterPro" id="IPR000086">
    <property type="entry name" value="NUDIX_hydrolase_dom"/>
</dbReference>
<dbReference type="SUPFAM" id="SSF55811">
    <property type="entry name" value="Nudix"/>
    <property type="match status" value="1"/>
</dbReference>